<keyword evidence="3" id="KW-0479">Metal-binding</keyword>
<organism evidence="8 9">
    <name type="scientific">Anaeromyxobacter oryzae</name>
    <dbReference type="NCBI Taxonomy" id="2918170"/>
    <lineage>
        <taxon>Bacteria</taxon>
        <taxon>Pseudomonadati</taxon>
        <taxon>Myxococcota</taxon>
        <taxon>Myxococcia</taxon>
        <taxon>Myxococcales</taxon>
        <taxon>Cystobacterineae</taxon>
        <taxon>Anaeromyxobacteraceae</taxon>
        <taxon>Anaeromyxobacter</taxon>
    </lineage>
</organism>
<evidence type="ECO:0000256" key="3">
    <source>
        <dbReference type="ARBA" id="ARBA00022723"/>
    </source>
</evidence>
<dbReference type="PANTHER" id="PTHR12992:SF11">
    <property type="entry name" value="MITOCHONDRIAL COENZYME A DIPHOSPHATASE NUDT8"/>
    <property type="match status" value="1"/>
</dbReference>
<evidence type="ECO:0000256" key="5">
    <source>
        <dbReference type="ARBA" id="ARBA00022842"/>
    </source>
</evidence>
<name>A0ABM7WUN8_9BACT</name>
<protein>
    <submittedName>
        <fullName evidence="8">Coenzyme A pyrophosphatase</fullName>
    </submittedName>
</protein>
<dbReference type="InterPro" id="IPR045121">
    <property type="entry name" value="CoAse"/>
</dbReference>
<dbReference type="PANTHER" id="PTHR12992">
    <property type="entry name" value="NUDIX HYDROLASE"/>
    <property type="match status" value="1"/>
</dbReference>
<dbReference type="InterPro" id="IPR020084">
    <property type="entry name" value="NUDIX_hydrolase_CS"/>
</dbReference>
<dbReference type="Proteomes" id="UP001162891">
    <property type="component" value="Chromosome"/>
</dbReference>
<evidence type="ECO:0000259" key="7">
    <source>
        <dbReference type="PROSITE" id="PS51462"/>
    </source>
</evidence>
<dbReference type="PROSITE" id="PS00893">
    <property type="entry name" value="NUDIX_BOX"/>
    <property type="match status" value="1"/>
</dbReference>
<dbReference type="InterPro" id="IPR000086">
    <property type="entry name" value="NUDIX_hydrolase_dom"/>
</dbReference>
<proteinExistence type="predicted"/>
<dbReference type="CDD" id="cd03426">
    <property type="entry name" value="NUDIX_CoAse_Nudt7"/>
    <property type="match status" value="1"/>
</dbReference>
<evidence type="ECO:0000256" key="4">
    <source>
        <dbReference type="ARBA" id="ARBA00022801"/>
    </source>
</evidence>
<comment type="cofactor">
    <cofactor evidence="1">
        <name>Mn(2+)</name>
        <dbReference type="ChEBI" id="CHEBI:29035"/>
    </cofactor>
</comment>
<evidence type="ECO:0000313" key="9">
    <source>
        <dbReference type="Proteomes" id="UP001162891"/>
    </source>
</evidence>
<dbReference type="SUPFAM" id="SSF55811">
    <property type="entry name" value="Nudix"/>
    <property type="match status" value="1"/>
</dbReference>
<keyword evidence="4" id="KW-0378">Hydrolase</keyword>
<feature type="domain" description="Nudix hydrolase" evidence="7">
    <location>
        <begin position="30"/>
        <end position="165"/>
    </location>
</feature>
<comment type="cofactor">
    <cofactor evidence="2">
        <name>Mg(2+)</name>
        <dbReference type="ChEBI" id="CHEBI:18420"/>
    </cofactor>
</comment>
<keyword evidence="6" id="KW-0464">Manganese</keyword>
<evidence type="ECO:0000256" key="2">
    <source>
        <dbReference type="ARBA" id="ARBA00001946"/>
    </source>
</evidence>
<dbReference type="EMBL" id="AP025591">
    <property type="protein sequence ID" value="BDG03217.1"/>
    <property type="molecule type" value="Genomic_DNA"/>
</dbReference>
<reference evidence="9" key="1">
    <citation type="journal article" date="2022" name="Int. J. Syst. Evol. Microbiol.">
        <title>Anaeromyxobacter oryzae sp. nov., Anaeromyxobacter diazotrophicus sp. nov. and Anaeromyxobacter paludicola sp. nov., isolated from paddy soils.</title>
        <authorList>
            <person name="Itoh H."/>
            <person name="Xu Z."/>
            <person name="Mise K."/>
            <person name="Masuda Y."/>
            <person name="Ushijima N."/>
            <person name="Hayakawa C."/>
            <person name="Shiratori Y."/>
            <person name="Senoo K."/>
        </authorList>
    </citation>
    <scope>NUCLEOTIDE SEQUENCE [LARGE SCALE GENOMIC DNA]</scope>
    <source>
        <strain evidence="9">Red232</strain>
    </source>
</reference>
<dbReference type="RefSeq" id="WP_248361023.1">
    <property type="nucleotide sequence ID" value="NZ_AP025591.1"/>
</dbReference>
<dbReference type="InterPro" id="IPR015797">
    <property type="entry name" value="NUDIX_hydrolase-like_dom_sf"/>
</dbReference>
<dbReference type="PROSITE" id="PS51462">
    <property type="entry name" value="NUDIX"/>
    <property type="match status" value="1"/>
</dbReference>
<dbReference type="Pfam" id="PF00293">
    <property type="entry name" value="NUDIX"/>
    <property type="match status" value="1"/>
</dbReference>
<evidence type="ECO:0000313" key="8">
    <source>
        <dbReference type="EMBL" id="BDG03217.1"/>
    </source>
</evidence>
<evidence type="ECO:0000256" key="1">
    <source>
        <dbReference type="ARBA" id="ARBA00001936"/>
    </source>
</evidence>
<keyword evidence="5" id="KW-0460">Magnesium</keyword>
<sequence>MPAPDFDLARTRIRIALAARPPVPLEVAGFRRAAVLVPLLARAGGPSLLFTRRAHTVPHHRGEISFPGGGLEAGEGPIQAALREAREEVGLPQEAVEVLGVLDDRPSVAGFVVTPVVAAVRTPPHAFVAQEGEVDEHFELPLARLLERDLRQASLWDPGRLPARLLEVVARAAIPFEDVDAASGHWRVWSFHADPARVVWGLTARILADLLDRAFPSPPGA</sequence>
<dbReference type="Gene3D" id="3.90.79.10">
    <property type="entry name" value="Nucleoside Triphosphate Pyrophosphohydrolase"/>
    <property type="match status" value="1"/>
</dbReference>
<keyword evidence="9" id="KW-1185">Reference proteome</keyword>
<evidence type="ECO:0000256" key="6">
    <source>
        <dbReference type="ARBA" id="ARBA00023211"/>
    </source>
</evidence>
<accession>A0ABM7WUN8</accession>
<gene>
    <name evidence="8" type="ORF">AMOR_22130</name>
</gene>